<protein>
    <recommendedName>
        <fullName evidence="10">Peroxin-7</fullName>
    </recommendedName>
</protein>
<evidence type="ECO:0000313" key="12">
    <source>
        <dbReference type="EMBL" id="KAJ3481690.1"/>
    </source>
</evidence>
<dbReference type="PANTHER" id="PTHR46027:SF1">
    <property type="entry name" value="PEROXISOMAL TARGETING SIGNAL 2 RECEPTOR"/>
    <property type="match status" value="1"/>
</dbReference>
<dbReference type="InterPro" id="IPR044536">
    <property type="entry name" value="PEX7"/>
</dbReference>
<dbReference type="SUPFAM" id="SSF50978">
    <property type="entry name" value="WD40 repeat-like"/>
    <property type="match status" value="1"/>
</dbReference>
<dbReference type="SMART" id="SM00320">
    <property type="entry name" value="WD40"/>
    <property type="match status" value="6"/>
</dbReference>
<evidence type="ECO:0000256" key="9">
    <source>
        <dbReference type="ARBA" id="ARBA00024017"/>
    </source>
</evidence>
<dbReference type="PROSITE" id="PS00678">
    <property type="entry name" value="WD_REPEATS_1"/>
    <property type="match status" value="1"/>
</dbReference>
<dbReference type="InterPro" id="IPR020472">
    <property type="entry name" value="WD40_PAC1"/>
</dbReference>
<dbReference type="Proteomes" id="UP001212997">
    <property type="component" value="Unassembled WGS sequence"/>
</dbReference>
<name>A0AAD5V3U4_9APHY</name>
<keyword evidence="3" id="KW-0813">Transport</keyword>
<dbReference type="InterPro" id="IPR001680">
    <property type="entry name" value="WD40_rpt"/>
</dbReference>
<keyword evidence="8" id="KW-0576">Peroxisome</keyword>
<dbReference type="InterPro" id="IPR036322">
    <property type="entry name" value="WD40_repeat_dom_sf"/>
</dbReference>
<reference evidence="12" key="1">
    <citation type="submission" date="2022-07" db="EMBL/GenBank/DDBJ databases">
        <title>Genome Sequence of Physisporinus lineatus.</title>
        <authorList>
            <person name="Buettner E."/>
        </authorList>
    </citation>
    <scope>NUCLEOTIDE SEQUENCE</scope>
    <source>
        <strain evidence="12">VT162</strain>
    </source>
</reference>
<accession>A0AAD5V3U4</accession>
<evidence type="ECO:0000256" key="11">
    <source>
        <dbReference type="PROSITE-ProRule" id="PRU00221"/>
    </source>
</evidence>
<evidence type="ECO:0000256" key="4">
    <source>
        <dbReference type="ARBA" id="ARBA00022490"/>
    </source>
</evidence>
<comment type="subcellular location">
    <subcellularLocation>
        <location evidence="2">Cytoplasm</location>
        <location evidence="2">Cytosol</location>
    </subcellularLocation>
    <subcellularLocation>
        <location evidence="1">Peroxisome matrix</location>
    </subcellularLocation>
</comment>
<dbReference type="PANTHER" id="PTHR46027">
    <property type="entry name" value="PEROXISOMAL TARGETING SIGNAL 2 RECEPTOR"/>
    <property type="match status" value="1"/>
</dbReference>
<feature type="repeat" description="WD" evidence="11">
    <location>
        <begin position="270"/>
        <end position="303"/>
    </location>
</feature>
<keyword evidence="5 11" id="KW-0853">WD repeat</keyword>
<organism evidence="12 13">
    <name type="scientific">Meripilus lineatus</name>
    <dbReference type="NCBI Taxonomy" id="2056292"/>
    <lineage>
        <taxon>Eukaryota</taxon>
        <taxon>Fungi</taxon>
        <taxon>Dikarya</taxon>
        <taxon>Basidiomycota</taxon>
        <taxon>Agaricomycotina</taxon>
        <taxon>Agaricomycetes</taxon>
        <taxon>Polyporales</taxon>
        <taxon>Meripilaceae</taxon>
        <taxon>Meripilus</taxon>
    </lineage>
</organism>
<dbReference type="GO" id="GO:0005829">
    <property type="term" value="C:cytosol"/>
    <property type="evidence" value="ECO:0007669"/>
    <property type="project" value="UniProtKB-SubCell"/>
</dbReference>
<feature type="repeat" description="WD" evidence="11">
    <location>
        <begin position="155"/>
        <end position="197"/>
    </location>
</feature>
<evidence type="ECO:0000256" key="7">
    <source>
        <dbReference type="ARBA" id="ARBA00022927"/>
    </source>
</evidence>
<evidence type="ECO:0000313" key="13">
    <source>
        <dbReference type="Proteomes" id="UP001212997"/>
    </source>
</evidence>
<dbReference type="PROSITE" id="PS50294">
    <property type="entry name" value="WD_REPEATS_REGION"/>
    <property type="match status" value="3"/>
</dbReference>
<comment type="caution">
    <text evidence="12">The sequence shown here is derived from an EMBL/GenBank/DDBJ whole genome shotgun (WGS) entry which is preliminary data.</text>
</comment>
<evidence type="ECO:0000256" key="8">
    <source>
        <dbReference type="ARBA" id="ARBA00023140"/>
    </source>
</evidence>
<keyword evidence="13" id="KW-1185">Reference proteome</keyword>
<evidence type="ECO:0000256" key="5">
    <source>
        <dbReference type="ARBA" id="ARBA00022574"/>
    </source>
</evidence>
<keyword evidence="7" id="KW-0653">Protein transport</keyword>
<feature type="repeat" description="WD" evidence="11">
    <location>
        <begin position="112"/>
        <end position="154"/>
    </location>
</feature>
<sequence>MNRPPVSPPLVLQTPGFAHYSLSWSPFHNSRLAVASAANYGLVGNGRLHLALIGPAPGVAPGFSLDKFYDTQDGLYDVAWSEIHENQLVTGSGDGSIKLWDVMLNDLPIRAWQEHTREVFSVDWSNISKDIFLSSSWDGTVKIWSPERPRSVSTLQAHMSCVYQALFSPHQPDIIASCSTDGTLKIFDLRSPAYTQGPNANAFTNPLSAAALTVPASGTELLSIDWNKYRPFVLASAGVDKMIRVWDCRMVKSNPDPNQQAVGGVCETQFVGHEYAVRKVQWSPHHPDLLASASYDMTCRVWSTTPSPNGTNLVYIHDSHTEFVVGCAWSLYEEGVLASCSWDCRVNVFHI</sequence>
<dbReference type="Pfam" id="PF00400">
    <property type="entry name" value="WD40"/>
    <property type="match status" value="6"/>
</dbReference>
<dbReference type="GO" id="GO:0016558">
    <property type="term" value="P:protein import into peroxisome matrix"/>
    <property type="evidence" value="ECO:0007669"/>
    <property type="project" value="InterPro"/>
</dbReference>
<dbReference type="EMBL" id="JANAWD010000309">
    <property type="protein sequence ID" value="KAJ3481690.1"/>
    <property type="molecule type" value="Genomic_DNA"/>
</dbReference>
<evidence type="ECO:0000256" key="3">
    <source>
        <dbReference type="ARBA" id="ARBA00022448"/>
    </source>
</evidence>
<dbReference type="AlphaFoldDB" id="A0AAD5V3U4"/>
<evidence type="ECO:0000256" key="1">
    <source>
        <dbReference type="ARBA" id="ARBA00004253"/>
    </source>
</evidence>
<keyword evidence="4" id="KW-0963">Cytoplasm</keyword>
<dbReference type="InterPro" id="IPR019775">
    <property type="entry name" value="WD40_repeat_CS"/>
</dbReference>
<dbReference type="PRINTS" id="PR00320">
    <property type="entry name" value="GPROTEINBRPT"/>
</dbReference>
<dbReference type="GO" id="GO:0005782">
    <property type="term" value="C:peroxisomal matrix"/>
    <property type="evidence" value="ECO:0007669"/>
    <property type="project" value="UniProtKB-SubCell"/>
</dbReference>
<dbReference type="InterPro" id="IPR015943">
    <property type="entry name" value="WD40/YVTN_repeat-like_dom_sf"/>
</dbReference>
<comment type="similarity">
    <text evidence="9">Belongs to the WD repeat peroxin-7 family.</text>
</comment>
<evidence type="ECO:0000256" key="6">
    <source>
        <dbReference type="ARBA" id="ARBA00022737"/>
    </source>
</evidence>
<evidence type="ECO:0000256" key="10">
    <source>
        <dbReference type="ARBA" id="ARBA00032565"/>
    </source>
</evidence>
<evidence type="ECO:0000256" key="2">
    <source>
        <dbReference type="ARBA" id="ARBA00004514"/>
    </source>
</evidence>
<feature type="repeat" description="WD" evidence="11">
    <location>
        <begin position="68"/>
        <end position="102"/>
    </location>
</feature>
<dbReference type="GO" id="GO:0005053">
    <property type="term" value="F:peroxisome matrix targeting signal-2 binding"/>
    <property type="evidence" value="ECO:0007669"/>
    <property type="project" value="InterPro"/>
</dbReference>
<gene>
    <name evidence="12" type="ORF">NLI96_g7497</name>
</gene>
<dbReference type="PROSITE" id="PS50082">
    <property type="entry name" value="WD_REPEATS_2"/>
    <property type="match status" value="4"/>
</dbReference>
<proteinExistence type="inferred from homology"/>
<keyword evidence="6" id="KW-0677">Repeat</keyword>
<dbReference type="Gene3D" id="2.130.10.10">
    <property type="entry name" value="YVTN repeat-like/Quinoprotein amine dehydrogenase"/>
    <property type="match status" value="1"/>
</dbReference>